<protein>
    <submittedName>
        <fullName evidence="2">Uncharacterized protein</fullName>
    </submittedName>
</protein>
<evidence type="ECO:0000256" key="1">
    <source>
        <dbReference type="SAM" id="MobiDB-lite"/>
    </source>
</evidence>
<reference evidence="2 3" key="1">
    <citation type="journal article" date="2011" name="Nature">
        <title>Genome sequencing reveals insights into physiology and longevity of the naked mole rat.</title>
        <authorList>
            <person name="Kim E.B."/>
            <person name="Fang X."/>
            <person name="Fushan A.A."/>
            <person name="Huang Z."/>
            <person name="Lobanov A.V."/>
            <person name="Han L."/>
            <person name="Marino S.M."/>
            <person name="Sun X."/>
            <person name="Turanov A.A."/>
            <person name="Yang P."/>
            <person name="Yim S.H."/>
            <person name="Zhao X."/>
            <person name="Kasaikina M.V."/>
            <person name="Stoletzki N."/>
            <person name="Peng C."/>
            <person name="Polak P."/>
            <person name="Xiong Z."/>
            <person name="Kiezun A."/>
            <person name="Zhu Y."/>
            <person name="Chen Y."/>
            <person name="Kryukov G.V."/>
            <person name="Zhang Q."/>
            <person name="Peshkin L."/>
            <person name="Yang L."/>
            <person name="Bronson R.T."/>
            <person name="Buffenstein R."/>
            <person name="Wang B."/>
            <person name="Han C."/>
            <person name="Li Q."/>
            <person name="Chen L."/>
            <person name="Zhao W."/>
            <person name="Sunyaev S.R."/>
            <person name="Park T.J."/>
            <person name="Zhang G."/>
            <person name="Wang J."/>
            <person name="Gladyshev V.N."/>
        </authorList>
    </citation>
    <scope>NUCLEOTIDE SEQUENCE [LARGE SCALE GENOMIC DNA]</scope>
</reference>
<dbReference type="AlphaFoldDB" id="G5BXT9"/>
<dbReference type="Proteomes" id="UP000006813">
    <property type="component" value="Unassembled WGS sequence"/>
</dbReference>
<feature type="region of interest" description="Disordered" evidence="1">
    <location>
        <begin position="70"/>
        <end position="95"/>
    </location>
</feature>
<evidence type="ECO:0000313" key="3">
    <source>
        <dbReference type="Proteomes" id="UP000006813"/>
    </source>
</evidence>
<accession>G5BXT9</accession>
<gene>
    <name evidence="2" type="ORF">GW7_12956</name>
</gene>
<dbReference type="InParanoid" id="G5BXT9"/>
<sequence length="95" mass="10165">SNYQVYLEELLIATSPESEISMVDLQKAYSSLDNAIQQELQCGQDLGHPSGTVECGDSAVVPFPMDTASCHRPADRPYTAADGGSGKTQENSDLN</sequence>
<dbReference type="EMBL" id="JH172427">
    <property type="protein sequence ID" value="EHB14100.1"/>
    <property type="molecule type" value="Genomic_DNA"/>
</dbReference>
<proteinExistence type="predicted"/>
<name>G5BXT9_HETGA</name>
<evidence type="ECO:0000313" key="2">
    <source>
        <dbReference type="EMBL" id="EHB14100.1"/>
    </source>
</evidence>
<feature type="non-terminal residue" evidence="2">
    <location>
        <position position="1"/>
    </location>
</feature>
<organism evidence="2 3">
    <name type="scientific">Heterocephalus glaber</name>
    <name type="common">Naked mole rat</name>
    <dbReference type="NCBI Taxonomy" id="10181"/>
    <lineage>
        <taxon>Eukaryota</taxon>
        <taxon>Metazoa</taxon>
        <taxon>Chordata</taxon>
        <taxon>Craniata</taxon>
        <taxon>Vertebrata</taxon>
        <taxon>Euteleostomi</taxon>
        <taxon>Mammalia</taxon>
        <taxon>Eutheria</taxon>
        <taxon>Euarchontoglires</taxon>
        <taxon>Glires</taxon>
        <taxon>Rodentia</taxon>
        <taxon>Hystricomorpha</taxon>
        <taxon>Bathyergidae</taxon>
        <taxon>Heterocephalus</taxon>
    </lineage>
</organism>